<evidence type="ECO:0000313" key="2">
    <source>
        <dbReference type="EMBL" id="KAH7951373.1"/>
    </source>
</evidence>
<dbReference type="VEuPathDB" id="VectorBase:RSAN_029684"/>
<dbReference type="InterPro" id="IPR036691">
    <property type="entry name" value="Endo/exonu/phosph_ase_sf"/>
</dbReference>
<proteinExistence type="predicted"/>
<protein>
    <recommendedName>
        <fullName evidence="1">Endonuclease/exonuclease/phosphatase domain-containing protein</fullName>
    </recommendedName>
</protein>
<gene>
    <name evidence="2" type="ORF">HPB52_008317</name>
</gene>
<evidence type="ECO:0000259" key="1">
    <source>
        <dbReference type="Pfam" id="PF14529"/>
    </source>
</evidence>
<dbReference type="AlphaFoldDB" id="A0A9D4PRB7"/>
<evidence type="ECO:0000313" key="3">
    <source>
        <dbReference type="Proteomes" id="UP000821837"/>
    </source>
</evidence>
<reference evidence="2" key="1">
    <citation type="journal article" date="2020" name="Cell">
        <title>Large-Scale Comparative Analyses of Tick Genomes Elucidate Their Genetic Diversity and Vector Capacities.</title>
        <authorList>
            <consortium name="Tick Genome and Microbiome Consortium (TIGMIC)"/>
            <person name="Jia N."/>
            <person name="Wang J."/>
            <person name="Shi W."/>
            <person name="Du L."/>
            <person name="Sun Y."/>
            <person name="Zhan W."/>
            <person name="Jiang J.F."/>
            <person name="Wang Q."/>
            <person name="Zhang B."/>
            <person name="Ji P."/>
            <person name="Bell-Sakyi L."/>
            <person name="Cui X.M."/>
            <person name="Yuan T.T."/>
            <person name="Jiang B.G."/>
            <person name="Yang W.F."/>
            <person name="Lam T.T."/>
            <person name="Chang Q.C."/>
            <person name="Ding S.J."/>
            <person name="Wang X.J."/>
            <person name="Zhu J.G."/>
            <person name="Ruan X.D."/>
            <person name="Zhao L."/>
            <person name="Wei J.T."/>
            <person name="Ye R.Z."/>
            <person name="Que T.C."/>
            <person name="Du C.H."/>
            <person name="Zhou Y.H."/>
            <person name="Cheng J.X."/>
            <person name="Dai P.F."/>
            <person name="Guo W.B."/>
            <person name="Han X.H."/>
            <person name="Huang E.J."/>
            <person name="Li L.F."/>
            <person name="Wei W."/>
            <person name="Gao Y.C."/>
            <person name="Liu J.Z."/>
            <person name="Shao H.Z."/>
            <person name="Wang X."/>
            <person name="Wang C.C."/>
            <person name="Yang T.C."/>
            <person name="Huo Q.B."/>
            <person name="Li W."/>
            <person name="Chen H.Y."/>
            <person name="Chen S.E."/>
            <person name="Zhou L.G."/>
            <person name="Ni X.B."/>
            <person name="Tian J.H."/>
            <person name="Sheng Y."/>
            <person name="Liu T."/>
            <person name="Pan Y.S."/>
            <person name="Xia L.Y."/>
            <person name="Li J."/>
            <person name="Zhao F."/>
            <person name="Cao W.C."/>
        </authorList>
    </citation>
    <scope>NUCLEOTIDE SEQUENCE</scope>
    <source>
        <strain evidence="2">Rsan-2018</strain>
    </source>
</reference>
<dbReference type="Gene3D" id="3.60.10.10">
    <property type="entry name" value="Endonuclease/exonuclease/phosphatase"/>
    <property type="match status" value="1"/>
</dbReference>
<name>A0A9D4PRB7_RHISA</name>
<dbReference type="GO" id="GO:0003824">
    <property type="term" value="F:catalytic activity"/>
    <property type="evidence" value="ECO:0007669"/>
    <property type="project" value="InterPro"/>
</dbReference>
<sequence>MAKASRSDSLILLGDFNAAHTEWGYLKDAAKGRRLIHATEQHNLTIMNLPNFPTRIGNSVERDTTPDLAFTNADRHTTWQRLEETLGSDHHIINIAICSGKMRRPLGKARITDWNKFRERQQDWSLDNCAPTNATEWEEAIKYIYKGVTKTVQTTQGTPAVDPHLLHLWYARRSLIKRWKRQRHNRTLRKRIRELTDAANVYASTL</sequence>
<dbReference type="SUPFAM" id="SSF56219">
    <property type="entry name" value="DNase I-like"/>
    <property type="match status" value="1"/>
</dbReference>
<comment type="caution">
    <text evidence="2">The sequence shown here is derived from an EMBL/GenBank/DDBJ whole genome shotgun (WGS) entry which is preliminary data.</text>
</comment>
<accession>A0A9D4PRB7</accession>
<dbReference type="Proteomes" id="UP000821837">
    <property type="component" value="Chromosome 5"/>
</dbReference>
<organism evidence="2 3">
    <name type="scientific">Rhipicephalus sanguineus</name>
    <name type="common">Brown dog tick</name>
    <name type="synonym">Ixodes sanguineus</name>
    <dbReference type="NCBI Taxonomy" id="34632"/>
    <lineage>
        <taxon>Eukaryota</taxon>
        <taxon>Metazoa</taxon>
        <taxon>Ecdysozoa</taxon>
        <taxon>Arthropoda</taxon>
        <taxon>Chelicerata</taxon>
        <taxon>Arachnida</taxon>
        <taxon>Acari</taxon>
        <taxon>Parasitiformes</taxon>
        <taxon>Ixodida</taxon>
        <taxon>Ixodoidea</taxon>
        <taxon>Ixodidae</taxon>
        <taxon>Rhipicephalinae</taxon>
        <taxon>Rhipicephalus</taxon>
        <taxon>Rhipicephalus</taxon>
    </lineage>
</organism>
<keyword evidence="3" id="KW-1185">Reference proteome</keyword>
<dbReference type="EMBL" id="JABSTV010001251">
    <property type="protein sequence ID" value="KAH7951373.1"/>
    <property type="molecule type" value="Genomic_DNA"/>
</dbReference>
<dbReference type="InterPro" id="IPR005135">
    <property type="entry name" value="Endo/exonuclease/phosphatase"/>
</dbReference>
<reference evidence="2" key="2">
    <citation type="submission" date="2021-09" db="EMBL/GenBank/DDBJ databases">
        <authorList>
            <person name="Jia N."/>
            <person name="Wang J."/>
            <person name="Shi W."/>
            <person name="Du L."/>
            <person name="Sun Y."/>
            <person name="Zhan W."/>
            <person name="Jiang J."/>
            <person name="Wang Q."/>
            <person name="Zhang B."/>
            <person name="Ji P."/>
            <person name="Sakyi L.B."/>
            <person name="Cui X."/>
            <person name="Yuan T."/>
            <person name="Jiang B."/>
            <person name="Yang W."/>
            <person name="Lam T.T.-Y."/>
            <person name="Chang Q."/>
            <person name="Ding S."/>
            <person name="Wang X."/>
            <person name="Zhu J."/>
            <person name="Ruan X."/>
            <person name="Zhao L."/>
            <person name="Wei J."/>
            <person name="Que T."/>
            <person name="Du C."/>
            <person name="Cheng J."/>
            <person name="Dai P."/>
            <person name="Han X."/>
            <person name="Huang E."/>
            <person name="Gao Y."/>
            <person name="Liu J."/>
            <person name="Shao H."/>
            <person name="Ye R."/>
            <person name="Li L."/>
            <person name="Wei W."/>
            <person name="Wang X."/>
            <person name="Wang C."/>
            <person name="Huo Q."/>
            <person name="Li W."/>
            <person name="Guo W."/>
            <person name="Chen H."/>
            <person name="Chen S."/>
            <person name="Zhou L."/>
            <person name="Zhou L."/>
            <person name="Ni X."/>
            <person name="Tian J."/>
            <person name="Zhou Y."/>
            <person name="Sheng Y."/>
            <person name="Liu T."/>
            <person name="Pan Y."/>
            <person name="Xia L."/>
            <person name="Li J."/>
            <person name="Zhao F."/>
            <person name="Cao W."/>
        </authorList>
    </citation>
    <scope>NUCLEOTIDE SEQUENCE</scope>
    <source>
        <strain evidence="2">Rsan-2018</strain>
        <tissue evidence="2">Larvae</tissue>
    </source>
</reference>
<feature type="domain" description="Endonuclease/exonuclease/phosphatase" evidence="1">
    <location>
        <begin position="6"/>
        <end position="93"/>
    </location>
</feature>
<dbReference type="Pfam" id="PF14529">
    <property type="entry name" value="Exo_endo_phos_2"/>
    <property type="match status" value="1"/>
</dbReference>